<gene>
    <name evidence="4" type="primary">MED11</name>
    <name evidence="5" type="ORF">CTA1_9172</name>
</gene>
<dbReference type="AlphaFoldDB" id="A0A4U6XQ40"/>
<dbReference type="Proteomes" id="UP000310108">
    <property type="component" value="Unassembled WGS sequence"/>
</dbReference>
<evidence type="ECO:0000313" key="6">
    <source>
        <dbReference type="Proteomes" id="UP000310108"/>
    </source>
</evidence>
<dbReference type="STRING" id="1306861.A0A4U6XQ40"/>
<evidence type="ECO:0000256" key="3">
    <source>
        <dbReference type="ARBA" id="ARBA00023242"/>
    </source>
</evidence>
<keyword evidence="3 4" id="KW-0539">Nucleus</keyword>
<dbReference type="EMBL" id="PJEX01000036">
    <property type="protein sequence ID" value="TKW57749.1"/>
    <property type="molecule type" value="Genomic_DNA"/>
</dbReference>
<evidence type="ECO:0000256" key="4">
    <source>
        <dbReference type="RuleBase" id="RU364147"/>
    </source>
</evidence>
<dbReference type="GO" id="GO:0006357">
    <property type="term" value="P:regulation of transcription by RNA polymerase II"/>
    <property type="evidence" value="ECO:0007669"/>
    <property type="project" value="InterPro"/>
</dbReference>
<proteinExistence type="inferred from homology"/>
<reference evidence="5 6" key="1">
    <citation type="journal article" date="2019" name="PLoS ONE">
        <title>Comparative genome analysis indicates high evolutionary potential of pathogenicity genes in Colletotrichum tanaceti.</title>
        <authorList>
            <person name="Lelwala R.V."/>
            <person name="Korhonen P.K."/>
            <person name="Young N.D."/>
            <person name="Scott J.B."/>
            <person name="Ades P.A."/>
            <person name="Gasser R.B."/>
            <person name="Taylor P.W.J."/>
        </authorList>
    </citation>
    <scope>NUCLEOTIDE SEQUENCE [LARGE SCALE GENOMIC DNA]</scope>
    <source>
        <strain evidence="5">BRIP57314</strain>
    </source>
</reference>
<evidence type="ECO:0000256" key="2">
    <source>
        <dbReference type="ARBA" id="ARBA00008186"/>
    </source>
</evidence>
<name>A0A4U6XQ40_9PEZI</name>
<comment type="function">
    <text evidence="4">Component of the Mediator complex, a coactivator involved in the regulated transcription of nearly all RNA polymerase II-dependent genes. Mediator functions as a bridge to convey information from gene-specific regulatory proteins to the basal RNA polymerase II transcription machinery. Mediator is recruited to promoters by direct interactions with regulatory proteins and serves as a scaffold for the assembly of a functional pre-initiation complex with RNA polymerase II and the general transcription factors.</text>
</comment>
<evidence type="ECO:0000313" key="5">
    <source>
        <dbReference type="EMBL" id="TKW57749.1"/>
    </source>
</evidence>
<accession>A0A4U6XQ40</accession>
<comment type="subcellular location">
    <subcellularLocation>
        <location evidence="1 4">Nucleus</location>
    </subcellularLocation>
</comment>
<dbReference type="Gene3D" id="1.10.287.3490">
    <property type="match status" value="1"/>
</dbReference>
<dbReference type="Pfam" id="PF10280">
    <property type="entry name" value="Med11"/>
    <property type="match status" value="1"/>
</dbReference>
<keyword evidence="4" id="KW-0010">Activator</keyword>
<keyword evidence="4" id="KW-0804">Transcription</keyword>
<keyword evidence="4" id="KW-0805">Transcription regulation</keyword>
<keyword evidence="6" id="KW-1185">Reference proteome</keyword>
<protein>
    <recommendedName>
        <fullName evidence="4">Mediator of RNA polymerase II transcription subunit 11</fullName>
    </recommendedName>
    <alternativeName>
        <fullName evidence="4">Mediator complex subunit 11</fullName>
    </alternativeName>
</protein>
<comment type="subunit">
    <text evidence="4">Component of the Mediator complex.</text>
</comment>
<organism evidence="5 6">
    <name type="scientific">Colletotrichum tanaceti</name>
    <dbReference type="NCBI Taxonomy" id="1306861"/>
    <lineage>
        <taxon>Eukaryota</taxon>
        <taxon>Fungi</taxon>
        <taxon>Dikarya</taxon>
        <taxon>Ascomycota</taxon>
        <taxon>Pezizomycotina</taxon>
        <taxon>Sordariomycetes</taxon>
        <taxon>Hypocreomycetidae</taxon>
        <taxon>Glomerellales</taxon>
        <taxon>Glomerellaceae</taxon>
        <taxon>Colletotrichum</taxon>
        <taxon>Colletotrichum destructivum species complex</taxon>
    </lineage>
</organism>
<comment type="caution">
    <text evidence="5">The sequence shown here is derived from an EMBL/GenBank/DDBJ whole genome shotgun (WGS) entry which is preliminary data.</text>
</comment>
<dbReference type="GO" id="GO:0016592">
    <property type="term" value="C:mediator complex"/>
    <property type="evidence" value="ECO:0007669"/>
    <property type="project" value="InterPro"/>
</dbReference>
<dbReference type="GO" id="GO:0003712">
    <property type="term" value="F:transcription coregulator activity"/>
    <property type="evidence" value="ECO:0007669"/>
    <property type="project" value="InterPro"/>
</dbReference>
<evidence type="ECO:0000256" key="1">
    <source>
        <dbReference type="ARBA" id="ARBA00004123"/>
    </source>
</evidence>
<comment type="similarity">
    <text evidence="2 4">Belongs to the Mediator complex subunit 11 family.</text>
</comment>
<dbReference type="OrthoDB" id="5418434at2759"/>
<dbReference type="InterPro" id="IPR019404">
    <property type="entry name" value="Mediator_Med11"/>
</dbReference>
<sequence length="275" mass="30507">MAGDPLSPRCGGTLGRYTMYLFELTRPKLIHSLPYPPYLITQILVYPSKTKRWASSRVQQQVCYRFRVCLPSCLPYNCHNVFSTTMADSAMTVAGAGATDEPFTLEERIQQLCEIDTSIVQLMHHTSSAMSALGAQKTPEVNPEQQKQTFKSSMDALLSTLHTVDVHMKRQIMGLEEAGIIKLRGEGGGSGGPGEKNVGGRQVVMNEDAKIVARPSLEPNGVGTIGNLDVGWLNSRNNKVERDMEAELWAKMRDFLERYHSQEQEAGGEVSKMQQ</sequence>